<dbReference type="EMBL" id="JBEHCU010007488">
    <property type="protein sequence ID" value="KAL1394653.1"/>
    <property type="molecule type" value="Genomic_DNA"/>
</dbReference>
<dbReference type="AlphaFoldDB" id="A0ABD1D4W6"/>
<organism evidence="2 3">
    <name type="scientific">Culex pipiens pipiens</name>
    <name type="common">Northern house mosquito</name>
    <dbReference type="NCBI Taxonomy" id="38569"/>
    <lineage>
        <taxon>Eukaryota</taxon>
        <taxon>Metazoa</taxon>
        <taxon>Ecdysozoa</taxon>
        <taxon>Arthropoda</taxon>
        <taxon>Hexapoda</taxon>
        <taxon>Insecta</taxon>
        <taxon>Pterygota</taxon>
        <taxon>Neoptera</taxon>
        <taxon>Endopterygota</taxon>
        <taxon>Diptera</taxon>
        <taxon>Nematocera</taxon>
        <taxon>Culicoidea</taxon>
        <taxon>Culicidae</taxon>
        <taxon>Culicinae</taxon>
        <taxon>Culicini</taxon>
        <taxon>Culex</taxon>
        <taxon>Culex</taxon>
    </lineage>
</organism>
<keyword evidence="3" id="KW-1185">Reference proteome</keyword>
<gene>
    <name evidence="2" type="ORF">pipiens_000344</name>
</gene>
<feature type="region of interest" description="Disordered" evidence="1">
    <location>
        <begin position="1"/>
        <end position="92"/>
    </location>
</feature>
<protein>
    <submittedName>
        <fullName evidence="2">Uncharacterized protein</fullName>
    </submittedName>
</protein>
<accession>A0ABD1D4W6</accession>
<dbReference type="Proteomes" id="UP001562425">
    <property type="component" value="Unassembled WGS sequence"/>
</dbReference>
<reference evidence="2 3" key="1">
    <citation type="submission" date="2024-05" db="EMBL/GenBank/DDBJ databases">
        <title>Culex pipiens pipiens assembly and annotation.</title>
        <authorList>
            <person name="Alout H."/>
            <person name="Durand T."/>
        </authorList>
    </citation>
    <scope>NUCLEOTIDE SEQUENCE [LARGE SCALE GENOMIC DNA]</scope>
    <source>
        <strain evidence="2">HA-2024</strain>
        <tissue evidence="2">Whole body</tissue>
    </source>
</reference>
<evidence type="ECO:0000313" key="3">
    <source>
        <dbReference type="Proteomes" id="UP001562425"/>
    </source>
</evidence>
<evidence type="ECO:0000313" key="2">
    <source>
        <dbReference type="EMBL" id="KAL1394653.1"/>
    </source>
</evidence>
<feature type="compositionally biased region" description="Basic and acidic residues" evidence="1">
    <location>
        <begin position="34"/>
        <end position="64"/>
    </location>
</feature>
<feature type="non-terminal residue" evidence="2">
    <location>
        <position position="92"/>
    </location>
</feature>
<comment type="caution">
    <text evidence="2">The sequence shown here is derived from an EMBL/GenBank/DDBJ whole genome shotgun (WGS) entry which is preliminary data.</text>
</comment>
<feature type="non-terminal residue" evidence="2">
    <location>
        <position position="1"/>
    </location>
</feature>
<evidence type="ECO:0000256" key="1">
    <source>
        <dbReference type="SAM" id="MobiDB-lite"/>
    </source>
</evidence>
<name>A0ABD1D4W6_CULPP</name>
<proteinExistence type="predicted"/>
<sequence>SSSPAVVGGNEQPDPYWDEPTDSRRFTERRKKTVRFDGQESADDWGRWESERQGSQDSATKDSGIDTSSTFTSSEDSNRGDGPKVPFRTVNK</sequence>